<gene>
    <name evidence="9" type="ORF">GLOTRDRAFT_20865</name>
</gene>
<dbReference type="SUPFAM" id="SSF143870">
    <property type="entry name" value="PF0523-like"/>
    <property type="match status" value="1"/>
</dbReference>
<evidence type="ECO:0000313" key="9">
    <source>
        <dbReference type="EMBL" id="EPQ59754.1"/>
    </source>
</evidence>
<dbReference type="KEGG" id="gtr:GLOTRDRAFT_20865"/>
<dbReference type="EMBL" id="KB469297">
    <property type="protein sequence ID" value="EPQ59754.1"/>
    <property type="molecule type" value="Genomic_DNA"/>
</dbReference>
<dbReference type="OrthoDB" id="329139at2759"/>
<keyword evidence="10" id="KW-1185">Reference proteome</keyword>
<dbReference type="GO" id="GO:0005634">
    <property type="term" value="C:nucleus"/>
    <property type="evidence" value="ECO:0007669"/>
    <property type="project" value="UniProtKB-SubCell"/>
</dbReference>
<name>S7S1V8_GLOTA</name>
<evidence type="ECO:0000256" key="3">
    <source>
        <dbReference type="ARBA" id="ARBA00015316"/>
    </source>
</evidence>
<dbReference type="GO" id="GO:0002949">
    <property type="term" value="P:tRNA threonylcarbamoyladenosine modification"/>
    <property type="evidence" value="ECO:0007669"/>
    <property type="project" value="TreeGrafter"/>
</dbReference>
<evidence type="ECO:0000256" key="6">
    <source>
        <dbReference type="ARBA" id="ARBA00023242"/>
    </source>
</evidence>
<dbReference type="InterPro" id="IPR013926">
    <property type="entry name" value="CGI121/TPRKB"/>
</dbReference>
<evidence type="ECO:0000256" key="7">
    <source>
        <dbReference type="ARBA" id="ARBA00025043"/>
    </source>
</evidence>
<dbReference type="GO" id="GO:0005829">
    <property type="term" value="C:cytosol"/>
    <property type="evidence" value="ECO:0007669"/>
    <property type="project" value="TreeGrafter"/>
</dbReference>
<comment type="similarity">
    <text evidence="2 8">Belongs to the CGI121/TPRKB family.</text>
</comment>
<dbReference type="OMA" id="IVCRMST"/>
<evidence type="ECO:0000313" key="10">
    <source>
        <dbReference type="Proteomes" id="UP000030669"/>
    </source>
</evidence>
<dbReference type="PANTHER" id="PTHR15840:SF10">
    <property type="entry name" value="EKC_KEOPS COMPLEX SUBUNIT TPRKB"/>
    <property type="match status" value="1"/>
</dbReference>
<evidence type="ECO:0000256" key="4">
    <source>
        <dbReference type="ARBA" id="ARBA00016009"/>
    </source>
</evidence>
<sequence>METIHYPHFPPHLSRAYIALFTSVTNAGALRSRIINAATLEGIEGDREREAVNFAFVDARLITSELHIKTAVYQAILAEALGALRTKTVHSEILWALNPSNNISEAIRRYGVSDACTSLLVIRIDSPELQGVQEKMEAVVSGQMVPLAHLSSLVDWASVKKYNKLNQEVAIKAASGDPEREHSVIDNIVVSSVAMKSVM</sequence>
<evidence type="ECO:0000256" key="8">
    <source>
        <dbReference type="RuleBase" id="RU004398"/>
    </source>
</evidence>
<proteinExistence type="inferred from homology"/>
<dbReference type="GeneID" id="19305020"/>
<dbReference type="PANTHER" id="PTHR15840">
    <property type="entry name" value="CGI-121 FAMILY MEMBER"/>
    <property type="match status" value="1"/>
</dbReference>
<protein>
    <recommendedName>
        <fullName evidence="4">EKC/KEOPS complex subunit CGI121</fullName>
    </recommendedName>
    <alternativeName>
        <fullName evidence="3">EKC/KEOPS complex subunit cgi121</fullName>
    </alternativeName>
</protein>
<organism evidence="9 10">
    <name type="scientific">Gloeophyllum trabeum (strain ATCC 11539 / FP-39264 / Madison 617)</name>
    <name type="common">Brown rot fungus</name>
    <dbReference type="NCBI Taxonomy" id="670483"/>
    <lineage>
        <taxon>Eukaryota</taxon>
        <taxon>Fungi</taxon>
        <taxon>Dikarya</taxon>
        <taxon>Basidiomycota</taxon>
        <taxon>Agaricomycotina</taxon>
        <taxon>Agaricomycetes</taxon>
        <taxon>Gloeophyllales</taxon>
        <taxon>Gloeophyllaceae</taxon>
        <taxon>Gloeophyllum</taxon>
    </lineage>
</organism>
<comment type="function">
    <text evidence="7">Component of the EKC/KEOPS complex that is required for the formation of a threonylcarbamoyl group on adenosine at position 37 (t(6)A37) in tRNAs that read codons beginning with adenine. The complex is probably involved in the transfer of the threonylcarbamoyl moiety of threonylcarbamoyl-AMP (TC-AMP) to the N6 group of A37. CGI121 acts as an allosteric effector that regulates the t(6)A activity of the complex. The EKC/KEOPS complex also promotes both telomere uncapping and telomere elongation. The complex is required for efficient recruitment of transcriptional coactivators. CGI121 is not required for tRNA modification.</text>
</comment>
<feature type="non-terminal residue" evidence="9">
    <location>
        <position position="199"/>
    </location>
</feature>
<keyword evidence="5" id="KW-0819">tRNA processing</keyword>
<comment type="subcellular location">
    <subcellularLocation>
        <location evidence="1">Nucleus</location>
    </subcellularLocation>
</comment>
<dbReference type="HOGENOM" id="CLU_065847_1_2_1"/>
<dbReference type="Proteomes" id="UP000030669">
    <property type="component" value="Unassembled WGS sequence"/>
</dbReference>
<evidence type="ECO:0000256" key="1">
    <source>
        <dbReference type="ARBA" id="ARBA00004123"/>
    </source>
</evidence>
<dbReference type="AlphaFoldDB" id="S7S1V8"/>
<keyword evidence="6 8" id="KW-0539">Nucleus</keyword>
<evidence type="ECO:0000256" key="5">
    <source>
        <dbReference type="ARBA" id="ARBA00022694"/>
    </source>
</evidence>
<dbReference type="InterPro" id="IPR036504">
    <property type="entry name" value="CGI121/TPRKB_sf"/>
</dbReference>
<evidence type="ECO:0000256" key="2">
    <source>
        <dbReference type="ARBA" id="ARBA00005546"/>
    </source>
</evidence>
<dbReference type="Gene3D" id="3.30.2380.10">
    <property type="entry name" value="CGI121/TPRKB"/>
    <property type="match status" value="1"/>
</dbReference>
<dbReference type="Pfam" id="PF08617">
    <property type="entry name" value="CGI-121"/>
    <property type="match status" value="1"/>
</dbReference>
<reference evidence="9 10" key="1">
    <citation type="journal article" date="2012" name="Science">
        <title>The Paleozoic origin of enzymatic lignin decomposition reconstructed from 31 fungal genomes.</title>
        <authorList>
            <person name="Floudas D."/>
            <person name="Binder M."/>
            <person name="Riley R."/>
            <person name="Barry K."/>
            <person name="Blanchette R.A."/>
            <person name="Henrissat B."/>
            <person name="Martinez A.T."/>
            <person name="Otillar R."/>
            <person name="Spatafora J.W."/>
            <person name="Yadav J.S."/>
            <person name="Aerts A."/>
            <person name="Benoit I."/>
            <person name="Boyd A."/>
            <person name="Carlson A."/>
            <person name="Copeland A."/>
            <person name="Coutinho P.M."/>
            <person name="de Vries R.P."/>
            <person name="Ferreira P."/>
            <person name="Findley K."/>
            <person name="Foster B."/>
            <person name="Gaskell J."/>
            <person name="Glotzer D."/>
            <person name="Gorecki P."/>
            <person name="Heitman J."/>
            <person name="Hesse C."/>
            <person name="Hori C."/>
            <person name="Igarashi K."/>
            <person name="Jurgens J.A."/>
            <person name="Kallen N."/>
            <person name="Kersten P."/>
            <person name="Kohler A."/>
            <person name="Kuees U."/>
            <person name="Kumar T.K.A."/>
            <person name="Kuo A."/>
            <person name="LaButti K."/>
            <person name="Larrondo L.F."/>
            <person name="Lindquist E."/>
            <person name="Ling A."/>
            <person name="Lombard V."/>
            <person name="Lucas S."/>
            <person name="Lundell T."/>
            <person name="Martin R."/>
            <person name="McLaughlin D.J."/>
            <person name="Morgenstern I."/>
            <person name="Morin E."/>
            <person name="Murat C."/>
            <person name="Nagy L.G."/>
            <person name="Nolan M."/>
            <person name="Ohm R.A."/>
            <person name="Patyshakuliyeva A."/>
            <person name="Rokas A."/>
            <person name="Ruiz-Duenas F.J."/>
            <person name="Sabat G."/>
            <person name="Salamov A."/>
            <person name="Samejima M."/>
            <person name="Schmutz J."/>
            <person name="Slot J.C."/>
            <person name="St John F."/>
            <person name="Stenlid J."/>
            <person name="Sun H."/>
            <person name="Sun S."/>
            <person name="Syed K."/>
            <person name="Tsang A."/>
            <person name="Wiebenga A."/>
            <person name="Young D."/>
            <person name="Pisabarro A."/>
            <person name="Eastwood D.C."/>
            <person name="Martin F."/>
            <person name="Cullen D."/>
            <person name="Grigoriev I.V."/>
            <person name="Hibbett D.S."/>
        </authorList>
    </citation>
    <scope>NUCLEOTIDE SEQUENCE [LARGE SCALE GENOMIC DNA]</scope>
    <source>
        <strain evidence="9 10">ATCC 11539</strain>
    </source>
</reference>
<dbReference type="eggNOG" id="KOG4066">
    <property type="taxonomic scope" value="Eukaryota"/>
</dbReference>
<dbReference type="RefSeq" id="XP_007861630.1">
    <property type="nucleotide sequence ID" value="XM_007863439.1"/>
</dbReference>
<dbReference type="GO" id="GO:0000408">
    <property type="term" value="C:EKC/KEOPS complex"/>
    <property type="evidence" value="ECO:0007669"/>
    <property type="project" value="TreeGrafter"/>
</dbReference>
<dbReference type="STRING" id="670483.S7S1V8"/>
<accession>S7S1V8</accession>